<name>A0A1G2LQ25_9BACT</name>
<feature type="transmembrane region" description="Helical" evidence="8">
    <location>
        <begin position="304"/>
        <end position="327"/>
    </location>
</feature>
<dbReference type="GO" id="GO:0005886">
    <property type="term" value="C:plasma membrane"/>
    <property type="evidence" value="ECO:0007669"/>
    <property type="project" value="UniProtKB-SubCell"/>
</dbReference>
<evidence type="ECO:0000256" key="2">
    <source>
        <dbReference type="ARBA" id="ARBA00022475"/>
    </source>
</evidence>
<keyword evidence="2" id="KW-1003">Cell membrane</keyword>
<dbReference type="AlphaFoldDB" id="A0A1G2LQ25"/>
<reference evidence="9 10" key="1">
    <citation type="journal article" date="2016" name="Nat. Commun.">
        <title>Thousands of microbial genomes shed light on interconnected biogeochemical processes in an aquifer system.</title>
        <authorList>
            <person name="Anantharaman K."/>
            <person name="Brown C.T."/>
            <person name="Hug L.A."/>
            <person name="Sharon I."/>
            <person name="Castelle C.J."/>
            <person name="Probst A.J."/>
            <person name="Thomas B.C."/>
            <person name="Singh A."/>
            <person name="Wilkins M.J."/>
            <person name="Karaoz U."/>
            <person name="Brodie E.L."/>
            <person name="Williams K.H."/>
            <person name="Hubbard S.S."/>
            <person name="Banfield J.F."/>
        </authorList>
    </citation>
    <scope>NUCLEOTIDE SEQUENCE [LARGE SCALE GENOMIC DNA]</scope>
</reference>
<sequence length="495" mass="56273">MKFEFIWDLVLCALNFVNANWKKLLWGIVFASFLLSLTHSFYFQIEPSVDAGAYDRIAVNILNGHGYRQNFDLPFEKDNSIGRVGPGYEFFLVGVYFIFGHHYEVVWFLQAIFHALSVLLVFLIMRKVGPSAEGPTLNVRAAALIAAVIFGFYPDLIIGSSMLLAETLAIFLMLLSIFIFFRILDKSGIKLAALLGFVFAASVLVRTPLLLIFLPFIYFFYKKKLFISLAIFTAVILAVMTPWTIRNFKVYGAFIPTSLTFGDDLLSGNHPGSSGELDDSRIQFTAKYNDYDMVTGDRLAAKEAIIFILFNPLEFIKITFFRISMYFSFARPTGWWPYLFGSPWQAVVLSLSSLWSVIIFTFGFYGIVEAIWSSKKGMPSTGSGNKLFPERSEAKSKDLPYTFFTTNKMWLLAFLAAVVLPVVFIVVETRYRYPSYAFFAIFAGVGIMEAIKFIKNGQYKNLKILFLVFIILFGNTIFDVVRNFDRIFEKISGLI</sequence>
<dbReference type="Proteomes" id="UP000177171">
    <property type="component" value="Unassembled WGS sequence"/>
</dbReference>
<feature type="transmembrane region" description="Helical" evidence="8">
    <location>
        <begin position="347"/>
        <end position="368"/>
    </location>
</feature>
<evidence type="ECO:0000256" key="1">
    <source>
        <dbReference type="ARBA" id="ARBA00004651"/>
    </source>
</evidence>
<keyword evidence="6 8" id="KW-1133">Transmembrane helix</keyword>
<dbReference type="InterPro" id="IPR050297">
    <property type="entry name" value="LipidA_mod_glycosyltrf_83"/>
</dbReference>
<dbReference type="GO" id="GO:0016763">
    <property type="term" value="F:pentosyltransferase activity"/>
    <property type="evidence" value="ECO:0007669"/>
    <property type="project" value="TreeGrafter"/>
</dbReference>
<comment type="caution">
    <text evidence="9">The sequence shown here is derived from an EMBL/GenBank/DDBJ whole genome shotgun (WGS) entry which is preliminary data.</text>
</comment>
<dbReference type="PANTHER" id="PTHR33908:SF11">
    <property type="entry name" value="MEMBRANE PROTEIN"/>
    <property type="match status" value="1"/>
</dbReference>
<keyword evidence="5 8" id="KW-0812">Transmembrane</keyword>
<evidence type="ECO:0000256" key="8">
    <source>
        <dbReference type="SAM" id="Phobius"/>
    </source>
</evidence>
<evidence type="ECO:0000256" key="6">
    <source>
        <dbReference type="ARBA" id="ARBA00022989"/>
    </source>
</evidence>
<protein>
    <submittedName>
        <fullName evidence="9">Uncharacterized protein</fullName>
    </submittedName>
</protein>
<accession>A0A1G2LQ25</accession>
<dbReference type="EMBL" id="MHQY01000018">
    <property type="protein sequence ID" value="OHA13715.1"/>
    <property type="molecule type" value="Genomic_DNA"/>
</dbReference>
<evidence type="ECO:0000256" key="4">
    <source>
        <dbReference type="ARBA" id="ARBA00022679"/>
    </source>
</evidence>
<feature type="transmembrane region" description="Helical" evidence="8">
    <location>
        <begin position="105"/>
        <end position="125"/>
    </location>
</feature>
<feature type="transmembrane region" description="Helical" evidence="8">
    <location>
        <begin position="409"/>
        <end position="427"/>
    </location>
</feature>
<evidence type="ECO:0000313" key="9">
    <source>
        <dbReference type="EMBL" id="OHA13715.1"/>
    </source>
</evidence>
<evidence type="ECO:0000256" key="7">
    <source>
        <dbReference type="ARBA" id="ARBA00023136"/>
    </source>
</evidence>
<feature type="transmembrane region" description="Helical" evidence="8">
    <location>
        <begin position="433"/>
        <end position="454"/>
    </location>
</feature>
<feature type="transmembrane region" description="Helical" evidence="8">
    <location>
        <begin position="225"/>
        <end position="245"/>
    </location>
</feature>
<evidence type="ECO:0000256" key="5">
    <source>
        <dbReference type="ARBA" id="ARBA00022692"/>
    </source>
</evidence>
<feature type="transmembrane region" description="Helical" evidence="8">
    <location>
        <begin position="191"/>
        <end position="219"/>
    </location>
</feature>
<feature type="transmembrane region" description="Helical" evidence="8">
    <location>
        <begin position="461"/>
        <end position="478"/>
    </location>
</feature>
<feature type="transmembrane region" description="Helical" evidence="8">
    <location>
        <begin position="24"/>
        <end position="43"/>
    </location>
</feature>
<organism evidence="9 10">
    <name type="scientific">Candidatus Sungbacteria bacterium RIFCSPLOWO2_12_FULL_41_11</name>
    <dbReference type="NCBI Taxonomy" id="1802286"/>
    <lineage>
        <taxon>Bacteria</taxon>
        <taxon>Candidatus Sungiibacteriota</taxon>
    </lineage>
</organism>
<evidence type="ECO:0000313" key="10">
    <source>
        <dbReference type="Proteomes" id="UP000177171"/>
    </source>
</evidence>
<keyword evidence="7 8" id="KW-0472">Membrane</keyword>
<keyword evidence="4" id="KW-0808">Transferase</keyword>
<feature type="transmembrane region" description="Helical" evidence="8">
    <location>
        <begin position="137"/>
        <end position="157"/>
    </location>
</feature>
<feature type="transmembrane region" description="Helical" evidence="8">
    <location>
        <begin position="163"/>
        <end position="184"/>
    </location>
</feature>
<dbReference type="PANTHER" id="PTHR33908">
    <property type="entry name" value="MANNOSYLTRANSFERASE YKCB-RELATED"/>
    <property type="match status" value="1"/>
</dbReference>
<dbReference type="GO" id="GO:0009103">
    <property type="term" value="P:lipopolysaccharide biosynthetic process"/>
    <property type="evidence" value="ECO:0007669"/>
    <property type="project" value="UniProtKB-ARBA"/>
</dbReference>
<evidence type="ECO:0000256" key="3">
    <source>
        <dbReference type="ARBA" id="ARBA00022676"/>
    </source>
</evidence>
<gene>
    <name evidence="9" type="ORF">A3G49_04915</name>
</gene>
<proteinExistence type="predicted"/>
<keyword evidence="3" id="KW-0328">Glycosyltransferase</keyword>
<comment type="subcellular location">
    <subcellularLocation>
        <location evidence="1">Cell membrane</location>
        <topology evidence="1">Multi-pass membrane protein</topology>
    </subcellularLocation>
</comment>